<organism evidence="2 3">
    <name type="scientific">Paenibacillus cellulosilyticus</name>
    <dbReference type="NCBI Taxonomy" id="375489"/>
    <lineage>
        <taxon>Bacteria</taxon>
        <taxon>Bacillati</taxon>
        <taxon>Bacillota</taxon>
        <taxon>Bacilli</taxon>
        <taxon>Bacillales</taxon>
        <taxon>Paenibacillaceae</taxon>
        <taxon>Paenibacillus</taxon>
    </lineage>
</organism>
<sequence length="188" mass="21510">MFASNVLVEQVWRLLDTILSEALNRDESGESPLEQFIDWFVMLLTGSLLLLWIYRALYNWLHAPPGMKRLRLGKGGEWSADESGVQVLEANGYIVSSGKHRVPIQIGWNGNKLHSRLYIDYIAERDGKMYVVKCSRERQPMEWTGSGIRDRLMVYALLLPESSGVLYVDTTDGTVHQITFNIGVYDRE</sequence>
<keyword evidence="1" id="KW-0812">Transmembrane</keyword>
<dbReference type="Proteomes" id="UP000246635">
    <property type="component" value="Unassembled WGS sequence"/>
</dbReference>
<keyword evidence="1" id="KW-0472">Membrane</keyword>
<comment type="caution">
    <text evidence="2">The sequence shown here is derived from an EMBL/GenBank/DDBJ whole genome shotgun (WGS) entry which is preliminary data.</text>
</comment>
<proteinExistence type="predicted"/>
<evidence type="ECO:0000313" key="2">
    <source>
        <dbReference type="EMBL" id="PWW05644.1"/>
    </source>
</evidence>
<keyword evidence="1" id="KW-1133">Transmembrane helix</keyword>
<evidence type="ECO:0000256" key="1">
    <source>
        <dbReference type="SAM" id="Phobius"/>
    </source>
</evidence>
<dbReference type="AlphaFoldDB" id="A0A2V2YYX1"/>
<reference evidence="2 3" key="1">
    <citation type="submission" date="2018-05" db="EMBL/GenBank/DDBJ databases">
        <title>Genomic Encyclopedia of Type Strains, Phase III (KMG-III): the genomes of soil and plant-associated and newly described type strains.</title>
        <authorList>
            <person name="Whitman W."/>
        </authorList>
    </citation>
    <scope>NUCLEOTIDE SEQUENCE [LARGE SCALE GENOMIC DNA]</scope>
    <source>
        <strain evidence="2 3">CECT 5696</strain>
    </source>
</reference>
<dbReference type="EMBL" id="QGTQ01000004">
    <property type="protein sequence ID" value="PWW05644.1"/>
    <property type="molecule type" value="Genomic_DNA"/>
</dbReference>
<gene>
    <name evidence="2" type="ORF">DFQ01_104205</name>
</gene>
<evidence type="ECO:0000313" key="3">
    <source>
        <dbReference type="Proteomes" id="UP000246635"/>
    </source>
</evidence>
<keyword evidence="3" id="KW-1185">Reference proteome</keyword>
<feature type="transmembrane region" description="Helical" evidence="1">
    <location>
        <begin position="39"/>
        <end position="61"/>
    </location>
</feature>
<accession>A0A2V2YYX1</accession>
<name>A0A2V2YYX1_9BACL</name>
<protein>
    <submittedName>
        <fullName evidence="2">Uncharacterized protein</fullName>
    </submittedName>
</protein>